<dbReference type="Pfam" id="PF16655">
    <property type="entry name" value="PhoD_N"/>
    <property type="match status" value="1"/>
</dbReference>
<comment type="caution">
    <text evidence="3">The sequence shown here is derived from an EMBL/GenBank/DDBJ whole genome shotgun (WGS) entry which is preliminary data.</text>
</comment>
<dbReference type="PROSITE" id="PS51318">
    <property type="entry name" value="TAT"/>
    <property type="match status" value="1"/>
</dbReference>
<dbReference type="PANTHER" id="PTHR43606:SF2">
    <property type="entry name" value="ALKALINE PHOSPHATASE FAMILY PROTEIN (AFU_ORTHOLOGUE AFUA_5G03860)"/>
    <property type="match status" value="1"/>
</dbReference>
<protein>
    <submittedName>
        <fullName evidence="3">Alkaline phosphatase D family protein</fullName>
    </submittedName>
</protein>
<dbReference type="InterPro" id="IPR038607">
    <property type="entry name" value="PhoD-like_sf"/>
</dbReference>
<dbReference type="SUPFAM" id="SSF56300">
    <property type="entry name" value="Metallo-dependent phosphatases"/>
    <property type="match status" value="1"/>
</dbReference>
<evidence type="ECO:0000259" key="1">
    <source>
        <dbReference type="Pfam" id="PF09423"/>
    </source>
</evidence>
<dbReference type="EMBL" id="JBHSLN010000078">
    <property type="protein sequence ID" value="MFC5298659.1"/>
    <property type="molecule type" value="Genomic_DNA"/>
</dbReference>
<dbReference type="InterPro" id="IPR018946">
    <property type="entry name" value="PhoD-like_MPP"/>
</dbReference>
<dbReference type="Gene3D" id="2.60.40.380">
    <property type="entry name" value="Purple acid phosphatase-like, N-terminal"/>
    <property type="match status" value="1"/>
</dbReference>
<gene>
    <name evidence="3" type="ORF">ACFPK8_14185</name>
</gene>
<dbReference type="GeneID" id="303295648"/>
<dbReference type="Pfam" id="PF09423">
    <property type="entry name" value="PhoD"/>
    <property type="match status" value="1"/>
</dbReference>
<sequence length="522" mass="56971">MPASAAPATATAPAPVSRRRLLQASGASAAVIALGITAPNASAEEGPQPEGLFSLGVASGAPRPDGAVLWARLAPEPLAEDGHGGMELRDVTVRWHVAKDPEFRQIAARGQALAQPELAHAIHPKVEGLDPATDYYYRFSVGRTNSPVGRFRTLPAQGAEVESFSVGVVSCQAWYHGHFTAHKHLAAEEELDLVVFVGDYIYEYGITEANLWRQGAEVGPAHQVETETLEQYRLRYALFKLDPHLQAVHARVPAVAVWDDHEVQNDYVGGGSSTGIPEDQFAYRIAVAYRAFYENMPLDIEALPEGPDSDITTGFDVGSLARFSLLDTRQFRDPAPMDAEDQQDPDRTMLGAEQEAWVTERLEQSPALWNVMANGVVVAAITEDRTDMWDGYPAARQRLLDAMVASSNPVVLTGDIHKHVAAELLADFTDPGSGTIGVELICTSVGSDGDGAKTDNYTDDWTQHEYVKHYDGRRGYIHLRFTPQELVSSFYIVEWIEADDTAPKQLSARFTTPAGDPRLIQA</sequence>
<dbReference type="InterPro" id="IPR052900">
    <property type="entry name" value="Phospholipid_Metab_Enz"/>
</dbReference>
<proteinExistence type="predicted"/>
<organism evidence="3 4">
    <name type="scientific">Brachybacterium tyrofermentans</name>
    <dbReference type="NCBI Taxonomy" id="47848"/>
    <lineage>
        <taxon>Bacteria</taxon>
        <taxon>Bacillati</taxon>
        <taxon>Actinomycetota</taxon>
        <taxon>Actinomycetes</taxon>
        <taxon>Micrococcales</taxon>
        <taxon>Dermabacteraceae</taxon>
        <taxon>Brachybacterium</taxon>
    </lineage>
</organism>
<feature type="domain" description="PhoD-like phosphatase metallophosphatase" evidence="1">
    <location>
        <begin position="167"/>
        <end position="487"/>
    </location>
</feature>
<evidence type="ECO:0000313" key="3">
    <source>
        <dbReference type="EMBL" id="MFC5298659.1"/>
    </source>
</evidence>
<evidence type="ECO:0000313" key="4">
    <source>
        <dbReference type="Proteomes" id="UP001595937"/>
    </source>
</evidence>
<dbReference type="RefSeq" id="WP_343921940.1">
    <property type="nucleotide sequence ID" value="NZ_BAAAIR010000004.1"/>
</dbReference>
<evidence type="ECO:0000259" key="2">
    <source>
        <dbReference type="Pfam" id="PF16655"/>
    </source>
</evidence>
<keyword evidence="4" id="KW-1185">Reference proteome</keyword>
<dbReference type="InterPro" id="IPR006311">
    <property type="entry name" value="TAT_signal"/>
</dbReference>
<dbReference type="InterPro" id="IPR032093">
    <property type="entry name" value="PhoD_N"/>
</dbReference>
<feature type="domain" description="Phospholipase D N-terminal" evidence="2">
    <location>
        <begin position="55"/>
        <end position="153"/>
    </location>
</feature>
<dbReference type="PANTHER" id="PTHR43606">
    <property type="entry name" value="PHOSPHATASE, PUTATIVE (AFU_ORTHOLOGUE AFUA_6G08710)-RELATED"/>
    <property type="match status" value="1"/>
</dbReference>
<accession>A0ABW0FHV4</accession>
<dbReference type="CDD" id="cd07389">
    <property type="entry name" value="MPP_PhoD"/>
    <property type="match status" value="1"/>
</dbReference>
<name>A0ABW0FHV4_9MICO</name>
<dbReference type="Gene3D" id="3.60.21.70">
    <property type="entry name" value="PhoD-like phosphatase"/>
    <property type="match status" value="1"/>
</dbReference>
<reference evidence="4" key="1">
    <citation type="journal article" date="2019" name="Int. J. Syst. Evol. Microbiol.">
        <title>The Global Catalogue of Microorganisms (GCM) 10K type strain sequencing project: providing services to taxonomists for standard genome sequencing and annotation.</title>
        <authorList>
            <consortium name="The Broad Institute Genomics Platform"/>
            <consortium name="The Broad Institute Genome Sequencing Center for Infectious Disease"/>
            <person name="Wu L."/>
            <person name="Ma J."/>
        </authorList>
    </citation>
    <scope>NUCLEOTIDE SEQUENCE [LARGE SCALE GENOMIC DNA]</scope>
    <source>
        <strain evidence="4">CGMCC 1.16455</strain>
    </source>
</reference>
<dbReference type="Proteomes" id="UP001595937">
    <property type="component" value="Unassembled WGS sequence"/>
</dbReference>
<dbReference type="InterPro" id="IPR029052">
    <property type="entry name" value="Metallo-depent_PP-like"/>
</dbReference>